<dbReference type="NCBIfam" id="TIGR02428">
    <property type="entry name" value="pcaJ_scoB_fam"/>
    <property type="match status" value="1"/>
</dbReference>
<dbReference type="SMART" id="SM00882">
    <property type="entry name" value="CoA_trans"/>
    <property type="match status" value="1"/>
</dbReference>
<protein>
    <submittedName>
        <fullName evidence="2">3-oxoacid CoA-transferase subunit B</fullName>
    </submittedName>
</protein>
<sequence>MLTKEQRHEQIAKRVAQELSDSSLVNLGIGLPTKVQNYIPANLSVIIQSENGFVGLGPTPDPIDPTIVNASGQPASIKQGGAYFDITTSFGIIRGGHVDISVLGGLQVDETGNLANYLIPGVFVPGIGGAMDLLAGVKKVIVAMEHTNYGKPKILKQCTLPLTARGRVNQIITEMGVFEITQQGIEITEIASGYTFDEIQAVTAAQLINHLT</sequence>
<name>A0ABS6TCH7_9ENTE</name>
<accession>A0ABS6TCH7</accession>
<dbReference type="PANTHER" id="PTHR13707:SF57">
    <property type="entry name" value="SUCCINYL-COA:3-KETOACID COENZYME A TRANSFERASE SUBUNIT B-RELATED"/>
    <property type="match status" value="1"/>
</dbReference>
<dbReference type="InterPro" id="IPR012791">
    <property type="entry name" value="3-oxoacid_CoA-transf_B"/>
</dbReference>
<dbReference type="PANTHER" id="PTHR13707">
    <property type="entry name" value="KETOACID-COENZYME A TRANSFERASE"/>
    <property type="match status" value="1"/>
</dbReference>
<proteinExistence type="inferred from homology"/>
<evidence type="ECO:0000256" key="1">
    <source>
        <dbReference type="ARBA" id="ARBA00007047"/>
    </source>
</evidence>
<dbReference type="Pfam" id="PF01144">
    <property type="entry name" value="CoA_trans"/>
    <property type="match status" value="1"/>
</dbReference>
<organism evidence="2 3">
    <name type="scientific">Enterococcus alishanensis</name>
    <dbReference type="NCBI Taxonomy" id="1303817"/>
    <lineage>
        <taxon>Bacteria</taxon>
        <taxon>Bacillati</taxon>
        <taxon>Bacillota</taxon>
        <taxon>Bacilli</taxon>
        <taxon>Lactobacillales</taxon>
        <taxon>Enterococcaceae</taxon>
        <taxon>Enterococcus</taxon>
    </lineage>
</organism>
<keyword evidence="3" id="KW-1185">Reference proteome</keyword>
<dbReference type="RefSeq" id="WP_218325682.1">
    <property type="nucleotide sequence ID" value="NZ_JAHUZB010000003.1"/>
</dbReference>
<comment type="similarity">
    <text evidence="1">Belongs to the 3-oxoacid CoA-transferase subunit B family.</text>
</comment>
<gene>
    <name evidence="2" type="ORF">KUA55_08025</name>
</gene>
<dbReference type="EMBL" id="JAHUZB010000003">
    <property type="protein sequence ID" value="MBV7390623.1"/>
    <property type="molecule type" value="Genomic_DNA"/>
</dbReference>
<comment type="caution">
    <text evidence="2">The sequence shown here is derived from an EMBL/GenBank/DDBJ whole genome shotgun (WGS) entry which is preliminary data.</text>
</comment>
<dbReference type="Proteomes" id="UP000774130">
    <property type="component" value="Unassembled WGS sequence"/>
</dbReference>
<reference evidence="2 3" key="1">
    <citation type="submission" date="2021-06" db="EMBL/GenBank/DDBJ databases">
        <title>Enterococcus alishanensis sp. nov., a novel lactic acid bacterium isolated from fresh coffee beans.</title>
        <authorList>
            <person name="Chen Y.-S."/>
        </authorList>
    </citation>
    <scope>NUCLEOTIDE SEQUENCE [LARGE SCALE GENOMIC DNA]</scope>
    <source>
        <strain evidence="2 3">ALS3</strain>
    </source>
</reference>
<evidence type="ECO:0000313" key="2">
    <source>
        <dbReference type="EMBL" id="MBV7390623.1"/>
    </source>
</evidence>
<dbReference type="InterPro" id="IPR004165">
    <property type="entry name" value="CoA_trans_fam_I"/>
</dbReference>
<evidence type="ECO:0000313" key="3">
    <source>
        <dbReference type="Proteomes" id="UP000774130"/>
    </source>
</evidence>